<proteinExistence type="predicted"/>
<sequence length="220" mass="24350">MRTTSWECDHGKVSLLVEADVTLVEHEDDCLMQDSSLMSRRRTRERERCLGITEGEFARSAAFVSAGGFSEVWILVKGAYFATGSIEGATTGRQRRQELHWQEKRQLCHILLLSRMSEREIHRWEEMVHDCLSDSGSYCARLDAMGREERVGRDGLSFDSEEGTAGSEDQMAGKEEEAAVRQPARSDCGSSGRALLGGRDGGGTVDTIGQWEAVATVEKG</sequence>
<evidence type="ECO:0000313" key="3">
    <source>
        <dbReference type="Proteomes" id="UP000287651"/>
    </source>
</evidence>
<dbReference type="AlphaFoldDB" id="A0A426XVM2"/>
<organism evidence="2 3">
    <name type="scientific">Ensete ventricosum</name>
    <name type="common">Abyssinian banana</name>
    <name type="synonym">Musa ensete</name>
    <dbReference type="NCBI Taxonomy" id="4639"/>
    <lineage>
        <taxon>Eukaryota</taxon>
        <taxon>Viridiplantae</taxon>
        <taxon>Streptophyta</taxon>
        <taxon>Embryophyta</taxon>
        <taxon>Tracheophyta</taxon>
        <taxon>Spermatophyta</taxon>
        <taxon>Magnoliopsida</taxon>
        <taxon>Liliopsida</taxon>
        <taxon>Zingiberales</taxon>
        <taxon>Musaceae</taxon>
        <taxon>Ensete</taxon>
    </lineage>
</organism>
<protein>
    <submittedName>
        <fullName evidence="2">Uncharacterized protein</fullName>
    </submittedName>
</protein>
<evidence type="ECO:0000256" key="1">
    <source>
        <dbReference type="SAM" id="MobiDB-lite"/>
    </source>
</evidence>
<accession>A0A426XVM2</accession>
<feature type="region of interest" description="Disordered" evidence="1">
    <location>
        <begin position="151"/>
        <end position="202"/>
    </location>
</feature>
<evidence type="ECO:0000313" key="2">
    <source>
        <dbReference type="EMBL" id="RRT43530.1"/>
    </source>
</evidence>
<dbReference type="EMBL" id="AMZH03017084">
    <property type="protein sequence ID" value="RRT43530.1"/>
    <property type="molecule type" value="Genomic_DNA"/>
</dbReference>
<reference evidence="2 3" key="1">
    <citation type="journal article" date="2014" name="Agronomy (Basel)">
        <title>A Draft Genome Sequence for Ensete ventricosum, the Drought-Tolerant Tree Against Hunger.</title>
        <authorList>
            <person name="Harrison J."/>
            <person name="Moore K.A."/>
            <person name="Paszkiewicz K."/>
            <person name="Jones T."/>
            <person name="Grant M."/>
            <person name="Ambacheew D."/>
            <person name="Muzemil S."/>
            <person name="Studholme D.J."/>
        </authorList>
    </citation>
    <scope>NUCLEOTIDE SEQUENCE [LARGE SCALE GENOMIC DNA]</scope>
</reference>
<dbReference type="Proteomes" id="UP000287651">
    <property type="component" value="Unassembled WGS sequence"/>
</dbReference>
<comment type="caution">
    <text evidence="2">The sequence shown here is derived from an EMBL/GenBank/DDBJ whole genome shotgun (WGS) entry which is preliminary data.</text>
</comment>
<gene>
    <name evidence="2" type="ORF">B296_00056351</name>
</gene>
<name>A0A426XVM2_ENSVE</name>